<dbReference type="PANTHER" id="PTHR45949:SF2">
    <property type="entry name" value="SORTING NEXIN-4"/>
    <property type="match status" value="1"/>
</dbReference>
<keyword evidence="10" id="KW-0175">Coiled coil</keyword>
<dbReference type="GO" id="GO:0015031">
    <property type="term" value="P:protein transport"/>
    <property type="evidence" value="ECO:0007669"/>
    <property type="project" value="TreeGrafter"/>
</dbReference>
<keyword evidence="13" id="KW-1185">Reference proteome</keyword>
<dbReference type="AlphaFoldDB" id="A0AAD5TIA0"/>
<dbReference type="InterPro" id="IPR036871">
    <property type="entry name" value="PX_dom_sf"/>
</dbReference>
<name>A0AAD5TIA0_9FUNG</name>
<evidence type="ECO:0000256" key="10">
    <source>
        <dbReference type="SAM" id="Coils"/>
    </source>
</evidence>
<evidence type="ECO:0000256" key="1">
    <source>
        <dbReference type="ARBA" id="ARBA00004184"/>
    </source>
</evidence>
<sequence length="467" mass="53237">MEEVYMSEEYSDVPWETAPAGYAQRASSSLAPDIAGSSSSSGLDSPCLTTFALNANYALNVTITDSQKHGEGSSAFVTYAVTSKTTLDSFPRSTMSTRRRFQDFVWLHRTLTDEYPACIIPPLPGKHRMEYITGDRFSADFIEKRRHSLQTYMDRISMHPTLQRSPAMRKFLETGDLIGVEAAAKNRDSHVFETISDVILNVVTKVRKPDERFVDFKENVEKFEENLKTVERLHVKLLKEQTDLESETNEFLGSAITMGSMETQITEPLTEFSKTVQEVSKLLKEKSQREESDFVSGLREYIAYCQSVKEVLRARDQKQVDHEELERYLTQETTERDKTASGRSDGSLTGFIRDKYNDFRNINQEQARKAKLEKLEARIVELHEAVEESNRTSTAFSNEVIKEMDLFNSVKVEDFKGIMRDCTESQMEFYQKGFKVWDRIIPILQNIEIDPQGAATGADVNVSPAAF</sequence>
<evidence type="ECO:0000256" key="6">
    <source>
        <dbReference type="ARBA" id="ARBA00023121"/>
    </source>
</evidence>
<dbReference type="Pfam" id="PF09325">
    <property type="entry name" value="Vps5"/>
    <property type="match status" value="1"/>
</dbReference>
<accession>A0AAD5TIA0</accession>
<dbReference type="GO" id="GO:0032456">
    <property type="term" value="P:endocytic recycling"/>
    <property type="evidence" value="ECO:0007669"/>
    <property type="project" value="TreeGrafter"/>
</dbReference>
<dbReference type="SMART" id="SM00312">
    <property type="entry name" value="PX"/>
    <property type="match status" value="1"/>
</dbReference>
<evidence type="ECO:0000313" key="13">
    <source>
        <dbReference type="Proteomes" id="UP001212152"/>
    </source>
</evidence>
<feature type="coiled-coil region" evidence="10">
    <location>
        <begin position="365"/>
        <end position="392"/>
    </location>
</feature>
<dbReference type="SUPFAM" id="SSF64268">
    <property type="entry name" value="PX domain"/>
    <property type="match status" value="1"/>
</dbReference>
<organism evidence="12 13">
    <name type="scientific">Geranomyces variabilis</name>
    <dbReference type="NCBI Taxonomy" id="109894"/>
    <lineage>
        <taxon>Eukaryota</taxon>
        <taxon>Fungi</taxon>
        <taxon>Fungi incertae sedis</taxon>
        <taxon>Chytridiomycota</taxon>
        <taxon>Chytridiomycota incertae sedis</taxon>
        <taxon>Chytridiomycetes</taxon>
        <taxon>Spizellomycetales</taxon>
        <taxon>Powellomycetaceae</taxon>
        <taxon>Geranomyces</taxon>
    </lineage>
</organism>
<evidence type="ECO:0000256" key="2">
    <source>
        <dbReference type="ARBA" id="ARBA00004496"/>
    </source>
</evidence>
<comment type="caution">
    <text evidence="12">The sequence shown here is derived from an EMBL/GenBank/DDBJ whole genome shotgun (WGS) entry which is preliminary data.</text>
</comment>
<comment type="similarity">
    <text evidence="3">Belongs to the sorting nexin family.</text>
</comment>
<protein>
    <recommendedName>
        <fullName evidence="8">Sorting nexin-4</fullName>
    </recommendedName>
    <alternativeName>
        <fullName evidence="9">Autophagy-related protein 24</fullName>
    </alternativeName>
</protein>
<dbReference type="GO" id="GO:0000422">
    <property type="term" value="P:autophagy of mitochondrion"/>
    <property type="evidence" value="ECO:0007669"/>
    <property type="project" value="TreeGrafter"/>
</dbReference>
<evidence type="ECO:0000259" key="11">
    <source>
        <dbReference type="PROSITE" id="PS50195"/>
    </source>
</evidence>
<dbReference type="GO" id="GO:0034727">
    <property type="term" value="P:piecemeal microautophagy of the nucleus"/>
    <property type="evidence" value="ECO:0007669"/>
    <property type="project" value="TreeGrafter"/>
</dbReference>
<dbReference type="SUPFAM" id="SSF103657">
    <property type="entry name" value="BAR/IMD domain-like"/>
    <property type="match status" value="1"/>
</dbReference>
<dbReference type="Gene3D" id="1.20.1270.60">
    <property type="entry name" value="Arfaptin homology (AH) domain/BAR domain"/>
    <property type="match status" value="1"/>
</dbReference>
<dbReference type="GO" id="GO:0061709">
    <property type="term" value="P:reticulophagy"/>
    <property type="evidence" value="ECO:0007669"/>
    <property type="project" value="TreeGrafter"/>
</dbReference>
<keyword evidence="5" id="KW-0963">Cytoplasm</keyword>
<dbReference type="GO" id="GO:0000407">
    <property type="term" value="C:phagophore assembly site"/>
    <property type="evidence" value="ECO:0007669"/>
    <property type="project" value="TreeGrafter"/>
</dbReference>
<evidence type="ECO:0000313" key="12">
    <source>
        <dbReference type="EMBL" id="KAJ3176334.1"/>
    </source>
</evidence>
<dbReference type="EMBL" id="JADGJQ010000042">
    <property type="protein sequence ID" value="KAJ3176334.1"/>
    <property type="molecule type" value="Genomic_DNA"/>
</dbReference>
<evidence type="ECO:0000256" key="5">
    <source>
        <dbReference type="ARBA" id="ARBA00022490"/>
    </source>
</evidence>
<dbReference type="Gene3D" id="3.30.1520.10">
    <property type="entry name" value="Phox-like domain"/>
    <property type="match status" value="1"/>
</dbReference>
<evidence type="ECO:0000256" key="4">
    <source>
        <dbReference type="ARBA" id="ARBA00022448"/>
    </source>
</evidence>
<evidence type="ECO:0000256" key="7">
    <source>
        <dbReference type="ARBA" id="ARBA00023136"/>
    </source>
</evidence>
<dbReference type="InterPro" id="IPR001683">
    <property type="entry name" value="PX_dom"/>
</dbReference>
<feature type="coiled-coil region" evidence="10">
    <location>
        <begin position="213"/>
        <end position="240"/>
    </location>
</feature>
<dbReference type="GO" id="GO:0035091">
    <property type="term" value="F:phosphatidylinositol binding"/>
    <property type="evidence" value="ECO:0007669"/>
    <property type="project" value="InterPro"/>
</dbReference>
<keyword evidence="4" id="KW-0813">Transport</keyword>
<dbReference type="Proteomes" id="UP001212152">
    <property type="component" value="Unassembled WGS sequence"/>
</dbReference>
<dbReference type="PROSITE" id="PS50195">
    <property type="entry name" value="PX"/>
    <property type="match status" value="1"/>
</dbReference>
<dbReference type="PANTHER" id="PTHR45949">
    <property type="entry name" value="SORTING NEXIN-4"/>
    <property type="match status" value="1"/>
</dbReference>
<evidence type="ECO:0000256" key="3">
    <source>
        <dbReference type="ARBA" id="ARBA00010883"/>
    </source>
</evidence>
<dbReference type="InterPro" id="IPR027267">
    <property type="entry name" value="AH/BAR_dom_sf"/>
</dbReference>
<reference evidence="12" key="1">
    <citation type="submission" date="2020-05" db="EMBL/GenBank/DDBJ databases">
        <title>Phylogenomic resolution of chytrid fungi.</title>
        <authorList>
            <person name="Stajich J.E."/>
            <person name="Amses K."/>
            <person name="Simmons R."/>
            <person name="Seto K."/>
            <person name="Myers J."/>
            <person name="Bonds A."/>
            <person name="Quandt C.A."/>
            <person name="Barry K."/>
            <person name="Liu P."/>
            <person name="Grigoriev I."/>
            <person name="Longcore J.E."/>
            <person name="James T.Y."/>
        </authorList>
    </citation>
    <scope>NUCLEOTIDE SEQUENCE</scope>
    <source>
        <strain evidence="12">JEL0379</strain>
    </source>
</reference>
<dbReference type="Pfam" id="PF00787">
    <property type="entry name" value="PX"/>
    <property type="match status" value="1"/>
</dbReference>
<evidence type="ECO:0000256" key="9">
    <source>
        <dbReference type="ARBA" id="ARBA00041273"/>
    </source>
</evidence>
<evidence type="ECO:0000256" key="8">
    <source>
        <dbReference type="ARBA" id="ARBA00040748"/>
    </source>
</evidence>
<comment type="subcellular location">
    <subcellularLocation>
        <location evidence="2">Cytoplasm</location>
    </subcellularLocation>
    <subcellularLocation>
        <location evidence="1">Endomembrane system</location>
        <topology evidence="1">Peripheral membrane protein</topology>
    </subcellularLocation>
</comment>
<proteinExistence type="inferred from homology"/>
<feature type="domain" description="PX" evidence="11">
    <location>
        <begin position="57"/>
        <end position="179"/>
    </location>
</feature>
<keyword evidence="6" id="KW-0446">Lipid-binding</keyword>
<gene>
    <name evidence="12" type="primary">SNX4</name>
    <name evidence="12" type="ORF">HDU87_005376</name>
</gene>
<keyword evidence="7" id="KW-0472">Membrane</keyword>
<dbReference type="InterPro" id="IPR015404">
    <property type="entry name" value="Vps5_C"/>
</dbReference>
<dbReference type="GO" id="GO:0005769">
    <property type="term" value="C:early endosome"/>
    <property type="evidence" value="ECO:0007669"/>
    <property type="project" value="TreeGrafter"/>
</dbReference>